<evidence type="ECO:0000313" key="2">
    <source>
        <dbReference type="Proteomes" id="UP000485058"/>
    </source>
</evidence>
<keyword evidence="2" id="KW-1185">Reference proteome</keyword>
<name>A0A699YVT4_HAELA</name>
<proteinExistence type="predicted"/>
<comment type="caution">
    <text evidence="1">The sequence shown here is derived from an EMBL/GenBank/DDBJ whole genome shotgun (WGS) entry which is preliminary data.</text>
</comment>
<sequence length="239" mass="25242">MNSVSSAAAAERLRVARQAKTESCVASKLAASSTQELLTPAHALSNWVVHEAIPSSVVESPTFQAFVHRLCCRLATRWVLSSCALILVYPAAAVKAEVASRLAALPFVAITVDSWSQVDIQSDTANMADVFFGATVAEMHYEQQAGGAMPSRLASGYGVGAAAARLGCKMQNTDWVALHDHGLLLSPTSGGDGTGHVRITSRQSVFRLFVYSLVFSSSRLHSPGGERGGEARGRVAVGR</sequence>
<dbReference type="Proteomes" id="UP000485058">
    <property type="component" value="Unassembled WGS sequence"/>
</dbReference>
<reference evidence="1 2" key="1">
    <citation type="submission" date="2020-02" db="EMBL/GenBank/DDBJ databases">
        <title>Draft genome sequence of Haematococcus lacustris strain NIES-144.</title>
        <authorList>
            <person name="Morimoto D."/>
            <person name="Nakagawa S."/>
            <person name="Yoshida T."/>
            <person name="Sawayama S."/>
        </authorList>
    </citation>
    <scope>NUCLEOTIDE SEQUENCE [LARGE SCALE GENOMIC DNA]</scope>
    <source>
        <strain evidence="1 2">NIES-144</strain>
    </source>
</reference>
<protein>
    <submittedName>
        <fullName evidence="1">Uncharacterized protein</fullName>
    </submittedName>
</protein>
<gene>
    <name evidence="1" type="ORF">HaLaN_05940</name>
</gene>
<dbReference type="EMBL" id="BLLF01000329">
    <property type="protein sequence ID" value="GFH10599.1"/>
    <property type="molecule type" value="Genomic_DNA"/>
</dbReference>
<evidence type="ECO:0000313" key="1">
    <source>
        <dbReference type="EMBL" id="GFH10599.1"/>
    </source>
</evidence>
<dbReference type="AlphaFoldDB" id="A0A699YVT4"/>
<accession>A0A699YVT4</accession>
<organism evidence="1 2">
    <name type="scientific">Haematococcus lacustris</name>
    <name type="common">Green alga</name>
    <name type="synonym">Haematococcus pluvialis</name>
    <dbReference type="NCBI Taxonomy" id="44745"/>
    <lineage>
        <taxon>Eukaryota</taxon>
        <taxon>Viridiplantae</taxon>
        <taxon>Chlorophyta</taxon>
        <taxon>core chlorophytes</taxon>
        <taxon>Chlorophyceae</taxon>
        <taxon>CS clade</taxon>
        <taxon>Chlamydomonadales</taxon>
        <taxon>Haematococcaceae</taxon>
        <taxon>Haematococcus</taxon>
    </lineage>
</organism>